<comment type="similarity">
    <text evidence="2">Belongs to the ATP11 family.</text>
</comment>
<dbReference type="GO" id="GO:0005739">
    <property type="term" value="C:mitochondrion"/>
    <property type="evidence" value="ECO:0007669"/>
    <property type="project" value="UniProtKB-SubCell"/>
</dbReference>
<dbReference type="Pfam" id="PF06644">
    <property type="entry name" value="ATP11"/>
    <property type="match status" value="1"/>
</dbReference>
<evidence type="ECO:0000256" key="1">
    <source>
        <dbReference type="ARBA" id="ARBA00004173"/>
    </source>
</evidence>
<evidence type="ECO:0000256" key="4">
    <source>
        <dbReference type="ARBA" id="ARBA00023128"/>
    </source>
</evidence>
<dbReference type="PANTHER" id="PTHR13126:SF0">
    <property type="entry name" value="ATP SYNTHASE MITOCHONDRIAL F1 COMPLEX ASSEMBLY FACTOR 1"/>
    <property type="match status" value="1"/>
</dbReference>
<evidence type="ECO:0000256" key="3">
    <source>
        <dbReference type="ARBA" id="ARBA00022946"/>
    </source>
</evidence>
<proteinExistence type="inferred from homology"/>
<dbReference type="PANTHER" id="PTHR13126">
    <property type="entry name" value="CHAPERONE ATP11"/>
    <property type="match status" value="1"/>
</dbReference>
<accession>A0A7S0RDU2</accession>
<dbReference type="EMBL" id="HBFB01011337">
    <property type="protein sequence ID" value="CAD8674563.1"/>
    <property type="molecule type" value="Transcribed_RNA"/>
</dbReference>
<keyword evidence="3" id="KW-0809">Transit peptide</keyword>
<sequence>MLAQAARAFTGAWPSLLMRAAQQECRRHIGGISQTSPTKLSEVMRVDELASKSGEEIAQIWLQYHGDPQASVSGQQQADTSPGSAQRVGAVLSVEDWSLLQERGRKSPMFILPLAKGGAANDGRGLNYVTLLVQQQLPFTLVTSLEEFKLYGAGAPAAMTVTHYPELVDSKGVVLVRGDIVNDKMLNPGEARTVLQLLRAFYTDADDYKMVLEFNHHPKLFDWDKLLKKLHIQ</sequence>
<evidence type="ECO:0008006" key="6">
    <source>
        <dbReference type="Google" id="ProtNLM"/>
    </source>
</evidence>
<gene>
    <name evidence="5" type="ORF">CLEI1391_LOCUS6414</name>
</gene>
<evidence type="ECO:0000313" key="5">
    <source>
        <dbReference type="EMBL" id="CAD8674563.1"/>
    </source>
</evidence>
<protein>
    <recommendedName>
        <fullName evidence="6">ATP synthase mitochondrial F1 complex assembly factor 1</fullName>
    </recommendedName>
</protein>
<comment type="subcellular location">
    <subcellularLocation>
        <location evidence="1">Mitochondrion</location>
    </subcellularLocation>
</comment>
<dbReference type="AlphaFoldDB" id="A0A7S0RDU2"/>
<name>A0A7S0RDU2_9CHLO</name>
<reference evidence="5" key="1">
    <citation type="submission" date="2021-01" db="EMBL/GenBank/DDBJ databases">
        <authorList>
            <person name="Corre E."/>
            <person name="Pelletier E."/>
            <person name="Niang G."/>
            <person name="Scheremetjew M."/>
            <person name="Finn R."/>
            <person name="Kale V."/>
            <person name="Holt S."/>
            <person name="Cochrane G."/>
            <person name="Meng A."/>
            <person name="Brown T."/>
            <person name="Cohen L."/>
        </authorList>
    </citation>
    <scope>NUCLEOTIDE SEQUENCE</scope>
    <source>
        <strain evidence="5">SAG 11-49</strain>
    </source>
</reference>
<dbReference type="GO" id="GO:0033615">
    <property type="term" value="P:mitochondrial proton-transporting ATP synthase complex assembly"/>
    <property type="evidence" value="ECO:0007669"/>
    <property type="project" value="TreeGrafter"/>
</dbReference>
<organism evidence="5">
    <name type="scientific">Chlamydomonas leiostraca</name>
    <dbReference type="NCBI Taxonomy" id="1034604"/>
    <lineage>
        <taxon>Eukaryota</taxon>
        <taxon>Viridiplantae</taxon>
        <taxon>Chlorophyta</taxon>
        <taxon>core chlorophytes</taxon>
        <taxon>Chlorophyceae</taxon>
        <taxon>CS clade</taxon>
        <taxon>Chlamydomonadales</taxon>
        <taxon>Chlamydomonadaceae</taxon>
        <taxon>Chlamydomonas</taxon>
    </lineage>
</organism>
<dbReference type="InterPro" id="IPR010591">
    <property type="entry name" value="ATP11"/>
</dbReference>
<evidence type="ECO:0000256" key="2">
    <source>
        <dbReference type="ARBA" id="ARBA00009116"/>
    </source>
</evidence>
<keyword evidence="4" id="KW-0496">Mitochondrion</keyword>